<evidence type="ECO:0000313" key="3">
    <source>
        <dbReference type="EMBL" id="PZX37849.1"/>
    </source>
</evidence>
<reference evidence="3 4" key="1">
    <citation type="submission" date="2018-06" db="EMBL/GenBank/DDBJ databases">
        <title>Genomic Encyclopedia of Archaeal and Bacterial Type Strains, Phase II (KMG-II): from individual species to whole genera.</title>
        <authorList>
            <person name="Goeker M."/>
        </authorList>
    </citation>
    <scope>NUCLEOTIDE SEQUENCE [LARGE SCALE GENOMIC DNA]</scope>
    <source>
        <strain evidence="3 4">DSM 17205</strain>
    </source>
</reference>
<dbReference type="Gene3D" id="2.60.40.2700">
    <property type="match status" value="1"/>
</dbReference>
<name>A0ABX5PV14_9FLAO</name>
<protein>
    <submittedName>
        <fullName evidence="3">Gliding motility-associated-like protein</fullName>
    </submittedName>
</protein>
<evidence type="ECO:0000256" key="1">
    <source>
        <dbReference type="SAM" id="SignalP"/>
    </source>
</evidence>
<dbReference type="Proteomes" id="UP000248584">
    <property type="component" value="Unassembled WGS sequence"/>
</dbReference>
<dbReference type="InterPro" id="IPR026341">
    <property type="entry name" value="T9SS_type_B"/>
</dbReference>
<dbReference type="RefSeq" id="WP_015363760.1">
    <property type="nucleotide sequence ID" value="NZ_QKZR01000006.1"/>
</dbReference>
<dbReference type="EMBL" id="QKZR01000006">
    <property type="protein sequence ID" value="PZX37849.1"/>
    <property type="molecule type" value="Genomic_DNA"/>
</dbReference>
<keyword evidence="1" id="KW-0732">Signal</keyword>
<keyword evidence="4" id="KW-1185">Reference proteome</keyword>
<comment type="caution">
    <text evidence="3">The sequence shown here is derived from an EMBL/GenBank/DDBJ whole genome shotgun (WGS) entry which is preliminary data.</text>
</comment>
<proteinExistence type="predicted"/>
<feature type="signal peptide" evidence="1">
    <location>
        <begin position="1"/>
        <end position="18"/>
    </location>
</feature>
<sequence length="620" mass="67936">MIKSFTFILLLLFNLAFAKAQLGFCNGQSGAVIFSEDFGQGTTNGPALPNSVTSYTFVNNGVQDGEYTISSNMQQLGSFWDAPDHTGNPNGKMLIVNADFNAGIFYQTPISGLCENTPYEFSSWVINVLSSNNPCGANEIPIQVRFEIWDSTDTTLLADGVMNPRGSDPAPSWVRYGLTFTTATGQNGCILKLINEGIGGCGNDLAIDDIEFRPCGDQTSIINATGSNSTTICENDPGTSVILTATASTSIFSTPAYQWQVNTGGNFTDIAGATNSTYTTPVLNTNTAYRVKVAEDAVNLNNSQCINFSEIFEFERIIVDLAVSLSDPFISCNGELEDLIVSISPGLEANWYDSPTGGTLVNEDSIDYSTTVPGTYYVETRDIASGCISSSRVPVNYIFEDSPVVNSEDFLICPGDTAFLDTQSPGNSYEWSTGETTSIIQVNAAGNYICEVINAAGCSSTAIFNVEVVELPIIEELVVNDNQLTIVLENSGNFQFSINGRDWTTTNTFDITTFLQVVARVRDDQGCDVVTQEFLRIDIPKYFTPNNDGFNDTFEIRGIDRFPQARLEIFDRYGKLLNQINNLEVGWDGLYRNQPLPSDDYWFKLYYNDQIISGHFALKR</sequence>
<feature type="domain" description="Ig-like" evidence="2">
    <location>
        <begin position="331"/>
        <end position="396"/>
    </location>
</feature>
<gene>
    <name evidence="3" type="ORF">LX97_02944</name>
</gene>
<evidence type="ECO:0000313" key="4">
    <source>
        <dbReference type="Proteomes" id="UP000248584"/>
    </source>
</evidence>
<dbReference type="Pfam" id="PF19081">
    <property type="entry name" value="Ig_7"/>
    <property type="match status" value="1"/>
</dbReference>
<dbReference type="InterPro" id="IPR044023">
    <property type="entry name" value="Ig_7"/>
</dbReference>
<feature type="chain" id="PRO_5047151856" evidence="1">
    <location>
        <begin position="19"/>
        <end position="620"/>
    </location>
</feature>
<evidence type="ECO:0000259" key="2">
    <source>
        <dbReference type="Pfam" id="PF19081"/>
    </source>
</evidence>
<organism evidence="3 4">
    <name type="scientific">Nonlabens dokdonensis</name>
    <dbReference type="NCBI Taxonomy" id="328515"/>
    <lineage>
        <taxon>Bacteria</taxon>
        <taxon>Pseudomonadati</taxon>
        <taxon>Bacteroidota</taxon>
        <taxon>Flavobacteriia</taxon>
        <taxon>Flavobacteriales</taxon>
        <taxon>Flavobacteriaceae</taxon>
        <taxon>Nonlabens</taxon>
    </lineage>
</organism>
<dbReference type="NCBIfam" id="TIGR04131">
    <property type="entry name" value="Bac_Flav_CTERM"/>
    <property type="match status" value="1"/>
</dbReference>
<accession>A0ABX5PV14</accession>
<dbReference type="Pfam" id="PF13585">
    <property type="entry name" value="CHU_C"/>
    <property type="match status" value="1"/>
</dbReference>